<keyword evidence="4 5" id="KW-0472">Membrane</keyword>
<evidence type="ECO:0000313" key="6">
    <source>
        <dbReference type="Proteomes" id="UP000095280"/>
    </source>
</evidence>
<feature type="transmembrane region" description="Helical" evidence="5">
    <location>
        <begin position="64"/>
        <end position="86"/>
    </location>
</feature>
<dbReference type="SMART" id="SM01417">
    <property type="entry name" value="Solute_trans_a"/>
    <property type="match status" value="1"/>
</dbReference>
<proteinExistence type="predicted"/>
<evidence type="ECO:0000256" key="5">
    <source>
        <dbReference type="SAM" id="Phobius"/>
    </source>
</evidence>
<accession>A0A1I8I7Z0</accession>
<evidence type="ECO:0000256" key="2">
    <source>
        <dbReference type="ARBA" id="ARBA00022692"/>
    </source>
</evidence>
<dbReference type="GO" id="GO:0016020">
    <property type="term" value="C:membrane"/>
    <property type="evidence" value="ECO:0007669"/>
    <property type="project" value="UniProtKB-SubCell"/>
</dbReference>
<protein>
    <submittedName>
        <fullName evidence="7">Transmembrane protein 184B</fullName>
    </submittedName>
</protein>
<feature type="transmembrane region" description="Helical" evidence="5">
    <location>
        <begin position="23"/>
        <end position="43"/>
    </location>
</feature>
<organism evidence="6 7">
    <name type="scientific">Macrostomum lignano</name>
    <dbReference type="NCBI Taxonomy" id="282301"/>
    <lineage>
        <taxon>Eukaryota</taxon>
        <taxon>Metazoa</taxon>
        <taxon>Spiralia</taxon>
        <taxon>Lophotrochozoa</taxon>
        <taxon>Platyhelminthes</taxon>
        <taxon>Rhabditophora</taxon>
        <taxon>Macrostomorpha</taxon>
        <taxon>Macrostomida</taxon>
        <taxon>Macrostomidae</taxon>
        <taxon>Macrostomum</taxon>
    </lineage>
</organism>
<evidence type="ECO:0000313" key="7">
    <source>
        <dbReference type="WBParaSite" id="maker-uti_cns_0010372-snap-gene-0.4-mRNA-1"/>
    </source>
</evidence>
<dbReference type="InterPro" id="IPR005178">
    <property type="entry name" value="Ostalpha/TMEM184C"/>
</dbReference>
<feature type="transmembrane region" description="Helical" evidence="5">
    <location>
        <begin position="166"/>
        <end position="184"/>
    </location>
</feature>
<keyword evidence="6" id="KW-1185">Reference proteome</keyword>
<comment type="subcellular location">
    <subcellularLocation>
        <location evidence="1">Membrane</location>
        <topology evidence="1">Multi-pass membrane protein</topology>
    </subcellularLocation>
</comment>
<sequence length="192" mass="21974">MSNASNITVGPDDTTLGPPIPPIFLQTSTAQSIAGICSMAAILMTSYQIYEHLRDYSCPAEQRWIVRILFIVPIYALSSFISLMFFTKNNMFVYLDSLRDVYEAFVIYNFLSLCYEYLGGENNILNELRGKPIELNWTFCTCCFAGQSYTIEFLRFCKKATLQFCIIKPVMAFVTILLQAVGYYRHGNFRSE</sequence>
<dbReference type="PANTHER" id="PTHR23423">
    <property type="entry name" value="ORGANIC SOLUTE TRANSPORTER-RELATED"/>
    <property type="match status" value="1"/>
</dbReference>
<dbReference type="WBParaSite" id="maker-uti_cns_0010372-snap-gene-0.4-mRNA-1">
    <property type="protein sequence ID" value="maker-uti_cns_0010372-snap-gene-0.4-mRNA-1"/>
    <property type="gene ID" value="maker-uti_cns_0010372-snap-gene-0.4"/>
</dbReference>
<evidence type="ECO:0000256" key="3">
    <source>
        <dbReference type="ARBA" id="ARBA00022989"/>
    </source>
</evidence>
<evidence type="ECO:0000256" key="1">
    <source>
        <dbReference type="ARBA" id="ARBA00004141"/>
    </source>
</evidence>
<keyword evidence="2 5" id="KW-0812">Transmembrane</keyword>
<dbReference type="AlphaFoldDB" id="A0A1I8I7Z0"/>
<dbReference type="Pfam" id="PF03619">
    <property type="entry name" value="Solute_trans_a"/>
    <property type="match status" value="1"/>
</dbReference>
<reference evidence="7" key="1">
    <citation type="submission" date="2016-11" db="UniProtKB">
        <authorList>
            <consortium name="WormBaseParasite"/>
        </authorList>
    </citation>
    <scope>IDENTIFICATION</scope>
</reference>
<name>A0A1I8I7Z0_9PLAT</name>
<dbReference type="Proteomes" id="UP000095280">
    <property type="component" value="Unplaced"/>
</dbReference>
<evidence type="ECO:0000256" key="4">
    <source>
        <dbReference type="ARBA" id="ARBA00023136"/>
    </source>
</evidence>
<keyword evidence="3 5" id="KW-1133">Transmembrane helix</keyword>